<evidence type="ECO:0000313" key="1">
    <source>
        <dbReference type="EMBL" id="ORY98332.1"/>
    </source>
</evidence>
<keyword evidence="2" id="KW-1185">Reference proteome</keyword>
<dbReference type="InterPro" id="IPR032675">
    <property type="entry name" value="LRR_dom_sf"/>
</dbReference>
<evidence type="ECO:0000313" key="2">
    <source>
        <dbReference type="Proteomes" id="UP000193648"/>
    </source>
</evidence>
<dbReference type="InParanoid" id="A0A1Y2G6I3"/>
<dbReference type="RefSeq" id="XP_021875743.1">
    <property type="nucleotide sequence ID" value="XM_022026022.1"/>
</dbReference>
<accession>A0A1Y2G6I3</accession>
<gene>
    <name evidence="1" type="ORF">BCR41DRAFT_364413</name>
</gene>
<evidence type="ECO:0008006" key="3">
    <source>
        <dbReference type="Google" id="ProtNLM"/>
    </source>
</evidence>
<protein>
    <recommendedName>
        <fullName evidence="3">F-box domain-containing protein</fullName>
    </recommendedName>
</protein>
<sequence length="528" mass="60476">MNSSALTIQNPLLLLDILYLIGDYLKRWDLKNSILVCKEWHRVFIHFLWRKINLEKLSHEQQLLLSAPILRKYSKMIKKTTVIVTHFVEGPGSTILELCNNVVEFTGDTYHPRNWQSQAQALINFFVRNTKLRSVTFWTMPGNEHSLWSSLIDTMAQLNRLTELDLTFAKMDLKMAKFLTSLSSTLTRLRLTYGGSTDGVVVNDHFKNVFFKSLKSITFGASGTMDLFWILTAHSPSLKKVAYYSEWSSFKEEEFPRSGFFAGTAVHSLGLRGGQAHYVNGYPECKPTDLTLSKVLDRCEHIDVLSMRTTGFGPRCFSSLMNHKLYLTELSLISNPKFTSTMAQECLSNMECLVTFCFDAITASDIVDGLDNGKPWLCKRLRFLKTSITGLPSIMEILDKSDESYGVMRSMHLKVFEQLSALVKLETLDLSYPPQYHGSTFRHVNQTDGVWFSLEAGLEKLESLNQLKTLATHRVNQKMTVEDAHWMKQHWSDEFTLYVADHLGCNYQEEDPEITEEIWETITVLCPT</sequence>
<reference evidence="1 2" key="1">
    <citation type="submission" date="2016-07" db="EMBL/GenBank/DDBJ databases">
        <title>Pervasive Adenine N6-methylation of Active Genes in Fungi.</title>
        <authorList>
            <consortium name="DOE Joint Genome Institute"/>
            <person name="Mondo S.J."/>
            <person name="Dannebaum R.O."/>
            <person name="Kuo R.C."/>
            <person name="Labutti K."/>
            <person name="Haridas S."/>
            <person name="Kuo A."/>
            <person name="Salamov A."/>
            <person name="Ahrendt S.R."/>
            <person name="Lipzen A."/>
            <person name="Sullivan W."/>
            <person name="Andreopoulos W.B."/>
            <person name="Clum A."/>
            <person name="Lindquist E."/>
            <person name="Daum C."/>
            <person name="Ramamoorthy G.K."/>
            <person name="Gryganskyi A."/>
            <person name="Culley D."/>
            <person name="Magnuson J.K."/>
            <person name="James T.Y."/>
            <person name="O'Malley M.A."/>
            <person name="Stajich J.E."/>
            <person name="Spatafora J.W."/>
            <person name="Visel A."/>
            <person name="Grigoriev I.V."/>
        </authorList>
    </citation>
    <scope>NUCLEOTIDE SEQUENCE [LARGE SCALE GENOMIC DNA]</scope>
    <source>
        <strain evidence="1 2">NRRL 3116</strain>
    </source>
</reference>
<dbReference type="EMBL" id="MCFF01000071">
    <property type="protein sequence ID" value="ORY98332.1"/>
    <property type="molecule type" value="Genomic_DNA"/>
</dbReference>
<comment type="caution">
    <text evidence="1">The sequence shown here is derived from an EMBL/GenBank/DDBJ whole genome shotgun (WGS) entry which is preliminary data.</text>
</comment>
<organism evidence="1 2">
    <name type="scientific">Lobosporangium transversale</name>
    <dbReference type="NCBI Taxonomy" id="64571"/>
    <lineage>
        <taxon>Eukaryota</taxon>
        <taxon>Fungi</taxon>
        <taxon>Fungi incertae sedis</taxon>
        <taxon>Mucoromycota</taxon>
        <taxon>Mortierellomycotina</taxon>
        <taxon>Mortierellomycetes</taxon>
        <taxon>Mortierellales</taxon>
        <taxon>Mortierellaceae</taxon>
        <taxon>Lobosporangium</taxon>
    </lineage>
</organism>
<dbReference type="GeneID" id="33567865"/>
<name>A0A1Y2G6I3_9FUNG</name>
<proteinExistence type="predicted"/>
<dbReference type="SUPFAM" id="SSF52047">
    <property type="entry name" value="RNI-like"/>
    <property type="match status" value="1"/>
</dbReference>
<dbReference type="AlphaFoldDB" id="A0A1Y2G6I3"/>
<dbReference type="Gene3D" id="3.80.10.10">
    <property type="entry name" value="Ribonuclease Inhibitor"/>
    <property type="match status" value="1"/>
</dbReference>
<dbReference type="OrthoDB" id="2449753at2759"/>
<dbReference type="Proteomes" id="UP000193648">
    <property type="component" value="Unassembled WGS sequence"/>
</dbReference>